<dbReference type="Proteomes" id="UP001569428">
    <property type="component" value="Unassembled WGS sequence"/>
</dbReference>
<proteinExistence type="predicted"/>
<evidence type="ECO:0000313" key="1">
    <source>
        <dbReference type="EMBL" id="MFA0812028.1"/>
    </source>
</evidence>
<gene>
    <name evidence="1" type="ORF">ACCI49_14005</name>
</gene>
<dbReference type="RefSeq" id="WP_371839643.1">
    <property type="nucleotide sequence ID" value="NZ_JBGMEK010000031.1"/>
</dbReference>
<keyword evidence="2" id="KW-1185">Reference proteome</keyword>
<comment type="caution">
    <text evidence="1">The sequence shown here is derived from an EMBL/GenBank/DDBJ whole genome shotgun (WGS) entry which is preliminary data.</text>
</comment>
<organism evidence="1 2">
    <name type="scientific">Microbulbifer epialgicus</name>
    <dbReference type="NCBI Taxonomy" id="393907"/>
    <lineage>
        <taxon>Bacteria</taxon>
        <taxon>Pseudomonadati</taxon>
        <taxon>Pseudomonadota</taxon>
        <taxon>Gammaproteobacteria</taxon>
        <taxon>Cellvibrionales</taxon>
        <taxon>Microbulbiferaceae</taxon>
        <taxon>Microbulbifer</taxon>
    </lineage>
</organism>
<reference evidence="1 2" key="1">
    <citation type="submission" date="2024-08" db="EMBL/GenBank/DDBJ databases">
        <authorList>
            <person name="Ishaq N."/>
        </authorList>
    </citation>
    <scope>NUCLEOTIDE SEQUENCE [LARGE SCALE GENOMIC DNA]</scope>
    <source>
        <strain evidence="1 2">DSM 18651</strain>
    </source>
</reference>
<protein>
    <submittedName>
        <fullName evidence="1">Uncharacterized protein</fullName>
    </submittedName>
</protein>
<sequence>MLEAQADAAQGIEEVMAHGRLRDSAEALVVSAWKKRLLPISSVPR</sequence>
<accession>A0ABV4P2N8</accession>
<evidence type="ECO:0000313" key="2">
    <source>
        <dbReference type="Proteomes" id="UP001569428"/>
    </source>
</evidence>
<name>A0ABV4P2N8_9GAMM</name>
<dbReference type="EMBL" id="JBGMEK010000031">
    <property type="protein sequence ID" value="MFA0812028.1"/>
    <property type="molecule type" value="Genomic_DNA"/>
</dbReference>